<dbReference type="HOGENOM" id="CLU_3167968_0_0_6"/>
<proteinExistence type="predicted"/>
<reference evidence="1 2" key="1">
    <citation type="journal article" date="2002" name="Proc. Natl. Acad. Sci. U.S.A.">
        <title>Extensive mosaic structure revealed by the complete genome sequence of uropathogenic Escherichia coli.</title>
        <authorList>
            <person name="Welch R.A."/>
            <person name="Burland V."/>
            <person name="Plunkett G.III."/>
            <person name="Redford P."/>
            <person name="Roesch P."/>
            <person name="Rasko D."/>
            <person name="Buckles E.L."/>
            <person name="Liou S.R."/>
            <person name="Boutin A."/>
            <person name="Hackett J."/>
            <person name="Stroud D."/>
            <person name="Mayhew G.F."/>
            <person name="Rose D.J."/>
            <person name="Zhou S."/>
            <person name="Schwartz D.C."/>
            <person name="Perna N.T."/>
            <person name="Mobley H.L."/>
            <person name="Donnenberg M.S."/>
            <person name="Blattner F.R."/>
        </authorList>
    </citation>
    <scope>NUCLEOTIDE SEQUENCE [LARGE SCALE GENOMIC DNA]</scope>
    <source>
        <strain evidence="2">CFT073 / ATCC 700928 / UPEC</strain>
    </source>
</reference>
<dbReference type="AlphaFoldDB" id="A0A0H2V9D7"/>
<keyword evidence="2" id="KW-1185">Reference proteome</keyword>
<sequence length="48" mass="5428">MMPERKAFNGLSKGQNRRDLGLLPQHIRHGDMFVGYGVNALSNLEDLM</sequence>
<organism evidence="1 2">
    <name type="scientific">Escherichia coli O6:H1 (strain CFT073 / ATCC 700928 / UPEC)</name>
    <dbReference type="NCBI Taxonomy" id="199310"/>
    <lineage>
        <taxon>Bacteria</taxon>
        <taxon>Pseudomonadati</taxon>
        <taxon>Pseudomonadota</taxon>
        <taxon>Gammaproteobacteria</taxon>
        <taxon>Enterobacterales</taxon>
        <taxon>Enterobacteriaceae</taxon>
        <taxon>Escherichia</taxon>
    </lineage>
</organism>
<dbReference type="STRING" id="199310.c2295"/>
<name>A0A0H2V9D7_ECOL6</name>
<dbReference type="EMBL" id="AE014075">
    <property type="protein sequence ID" value="AAN80754.1"/>
    <property type="molecule type" value="Genomic_DNA"/>
</dbReference>
<dbReference type="Proteomes" id="UP000001410">
    <property type="component" value="Chromosome"/>
</dbReference>
<evidence type="ECO:0000313" key="1">
    <source>
        <dbReference type="EMBL" id="AAN80754.1"/>
    </source>
</evidence>
<protein>
    <submittedName>
        <fullName evidence="1">Uncharacterized protein</fullName>
    </submittedName>
</protein>
<evidence type="ECO:0000313" key="2">
    <source>
        <dbReference type="Proteomes" id="UP000001410"/>
    </source>
</evidence>
<accession>A0A0H2V9D7</accession>
<dbReference type="KEGG" id="ecc:c2295"/>
<gene>
    <name evidence="1" type="ordered locus">c2295</name>
</gene>